<evidence type="ECO:0000256" key="1">
    <source>
        <dbReference type="ARBA" id="ARBA00004389"/>
    </source>
</evidence>
<accession>A0A0P7V9Z7</accession>
<keyword evidence="3" id="KW-0256">Endoplasmic reticulum</keyword>
<feature type="region of interest" description="Disordered" evidence="7">
    <location>
        <begin position="1"/>
        <end position="78"/>
    </location>
</feature>
<feature type="compositionally biased region" description="Low complexity" evidence="7">
    <location>
        <begin position="359"/>
        <end position="368"/>
    </location>
</feature>
<dbReference type="GO" id="GO:0019894">
    <property type="term" value="F:kinesin binding"/>
    <property type="evidence" value="ECO:0007669"/>
    <property type="project" value="InterPro"/>
</dbReference>
<gene>
    <name evidence="10" type="ORF">Z043_111229</name>
</gene>
<feature type="coiled-coil region" evidence="6">
    <location>
        <begin position="1330"/>
        <end position="1357"/>
    </location>
</feature>
<dbReference type="InterPro" id="IPR007794">
    <property type="entry name" value="Rib_rcpt_KP"/>
</dbReference>
<reference evidence="10 11" key="1">
    <citation type="submission" date="2015-08" db="EMBL/GenBank/DDBJ databases">
        <title>The genome of the Asian arowana (Scleropages formosus).</title>
        <authorList>
            <person name="Tan M.H."/>
            <person name="Gan H.M."/>
            <person name="Croft L.J."/>
            <person name="Austin C.M."/>
        </authorList>
    </citation>
    <scope>NUCLEOTIDE SEQUENCE [LARGE SCALE GENOMIC DNA]</scope>
    <source>
        <strain evidence="10">Aro1</strain>
    </source>
</reference>
<evidence type="ECO:0000313" key="11">
    <source>
        <dbReference type="Proteomes" id="UP000034805"/>
    </source>
</evidence>
<feature type="compositionally biased region" description="Polar residues" evidence="7">
    <location>
        <begin position="400"/>
        <end position="410"/>
    </location>
</feature>
<sequence length="1366" mass="153846">ARENTTRAEKPERDEDDVLLHAAARSPAPSRRLRLLQLHRPPATPRAALTRPREIETRQSGAESGESSSRGRAVTRTQRADIAVPLPVGGNGHTFRMAMELYDAQYLLILAPTLVIALMFLFFWLFMKETSYDEVLARQKRELKLPPSKPDARKKGDKKKSKKKESSGSSGGGGSGGGGGGESEEDPRDFDLTDAVVNPTPEEEQPLPTPPAPILPAPTPVEPPSAVRERKKKEKKQQQQQVTAPRVTPGPAPTSAPTSIPTPTHAPEEPTPIREVNGSKPTPRKNEPVLPVTKQPSPPSVEPSGKKKGSQKKQKSEASELAKEKQADELQLETKVEQAAVQSRKEIPVAVDAKVQDGTSVPTTSTTSSKKKNSAKKQKTEPVLVNEPPVQASLYIPLTDSDSPAPTSAQKGHHQDAPVKVNAKKQKNETDKEHSEVKLKDFLAGLRSLALSEEEAVSVAAVLREKSPSALDAWHRELQMEKQKTGRVEALLRDQRGAMEEQLSVMQAKAQNSYQEVQMKFQQAREQLEGQISRLQQENKILRDAVSTATNQMESKQASELNQLRSERAALIKELSESGSKLQQEDMQRKSLEVNYKQNISQLEAQLQDAKCRWEELQGFLHSVNADREKLQANKQELQNKLLAAESEMGNKNKEIQNLHSSLTDMMVTKEELERKVMQLLEVSQRPPPDDSLQVQVQDLLTENKSLQVQIENLQSQVAAQTTTALHIDELQKLLAEKEHQRKSLEDSLNTERSAGASRENDMQALHTENMMLKAELQKAQAQMAEQASSQLVLDQLQKSALEKDEKIKTVEKLLEAGLIEVANKEEDLKTLREKNEALKRGMEALQLQQSQRVPHPLFTFLPVDPMIFVAFQHSVLHLAIFSPSRLAPMPSESVLEELQRVVQEKDESMRMVQEKLQAEMDKVLSKEKALKELEKQVDDLRAEVERARQRENEETAASRTQLQELRSLLAAKDEEVQTLRKALREATWDTAEKEQHIQTLQEESSVLRIQLAEQQVQAEGPSQELLSGLLEKEAQLSHLQTELEELRASLELQRRKNNESQKAVEAAEASCREVLHRLLPSVPLPSSQNHQEWLQRFETAAKQVFLVEPVPAIESEDTKMLEEKLKESEEAQKVLQKDCETYKKVLAETEGILQRLQNSVEQEESRWRVRLEVSQGELNEMNLKVVTLESEVDRLNSEVGDLENLRHDKQHLESELERAERESATYVTEVRELKDLLTELQSKLDGSYTEAIRQNEELTLLKSQLTETLFKLETEEKERQKVAGDLYKAQQSLDLIQAEILKEVGQADLIENSTIATQREEMDRREKTTAGLDETVRELQQLLQAVNRQLTKGREADGDKYTADV</sequence>
<evidence type="ECO:0000313" key="10">
    <source>
        <dbReference type="EMBL" id="KPP69972.1"/>
    </source>
</evidence>
<evidence type="ECO:0000256" key="2">
    <source>
        <dbReference type="ARBA" id="ARBA00022692"/>
    </source>
</evidence>
<feature type="non-terminal residue" evidence="10">
    <location>
        <position position="1"/>
    </location>
</feature>
<feature type="transmembrane region" description="Helical" evidence="8">
    <location>
        <begin position="106"/>
        <end position="127"/>
    </location>
</feature>
<dbReference type="GO" id="GO:0007018">
    <property type="term" value="P:microtubule-based movement"/>
    <property type="evidence" value="ECO:0007669"/>
    <property type="project" value="InterPro"/>
</dbReference>
<evidence type="ECO:0000256" key="7">
    <source>
        <dbReference type="SAM" id="MobiDB-lite"/>
    </source>
</evidence>
<dbReference type="Pfam" id="PF05104">
    <property type="entry name" value="Rib_recp_KP_reg"/>
    <property type="match status" value="1"/>
</dbReference>
<keyword evidence="2 8" id="KW-0812">Transmembrane</keyword>
<evidence type="ECO:0000256" key="5">
    <source>
        <dbReference type="ARBA" id="ARBA00023136"/>
    </source>
</evidence>
<dbReference type="PANTHER" id="PTHR18864:SF1">
    <property type="entry name" value="KINECTIN"/>
    <property type="match status" value="1"/>
</dbReference>
<name>A0A0P7V9Z7_SCLFO</name>
<evidence type="ECO:0000256" key="6">
    <source>
        <dbReference type="SAM" id="Coils"/>
    </source>
</evidence>
<dbReference type="InterPro" id="IPR024854">
    <property type="entry name" value="Kinectin"/>
</dbReference>
<dbReference type="STRING" id="113540.ENSSFOP00015027401"/>
<feature type="compositionally biased region" description="Gly residues" evidence="7">
    <location>
        <begin position="169"/>
        <end position="181"/>
    </location>
</feature>
<protein>
    <submittedName>
        <fullName evidence="10">Kinectin-like</fullName>
    </submittedName>
</protein>
<evidence type="ECO:0000259" key="9">
    <source>
        <dbReference type="Pfam" id="PF05104"/>
    </source>
</evidence>
<feature type="domain" description="Ribosome receptor lysine/proline rich" evidence="9">
    <location>
        <begin position="127"/>
        <end position="288"/>
    </location>
</feature>
<feature type="compositionally biased region" description="Low complexity" evidence="7">
    <location>
        <begin position="60"/>
        <end position="72"/>
    </location>
</feature>
<evidence type="ECO:0000256" key="4">
    <source>
        <dbReference type="ARBA" id="ARBA00022989"/>
    </source>
</evidence>
<organism evidence="10 11">
    <name type="scientific">Scleropages formosus</name>
    <name type="common">Asian bonytongue</name>
    <name type="synonym">Osteoglossum formosum</name>
    <dbReference type="NCBI Taxonomy" id="113540"/>
    <lineage>
        <taxon>Eukaryota</taxon>
        <taxon>Metazoa</taxon>
        <taxon>Chordata</taxon>
        <taxon>Craniata</taxon>
        <taxon>Vertebrata</taxon>
        <taxon>Euteleostomi</taxon>
        <taxon>Actinopterygii</taxon>
        <taxon>Neopterygii</taxon>
        <taxon>Teleostei</taxon>
        <taxon>Osteoglossocephala</taxon>
        <taxon>Osteoglossomorpha</taxon>
        <taxon>Osteoglossiformes</taxon>
        <taxon>Osteoglossidae</taxon>
        <taxon>Scleropages</taxon>
    </lineage>
</organism>
<feature type="coiled-coil region" evidence="6">
    <location>
        <begin position="507"/>
        <end position="552"/>
    </location>
</feature>
<dbReference type="GO" id="GO:0005789">
    <property type="term" value="C:endoplasmic reticulum membrane"/>
    <property type="evidence" value="ECO:0007669"/>
    <property type="project" value="UniProtKB-SubCell"/>
</dbReference>
<dbReference type="GO" id="GO:0015031">
    <property type="term" value="P:protein transport"/>
    <property type="evidence" value="ECO:0007669"/>
    <property type="project" value="InterPro"/>
</dbReference>
<feature type="compositionally biased region" description="Basic and acidic residues" evidence="7">
    <location>
        <begin position="314"/>
        <end position="336"/>
    </location>
</feature>
<feature type="region of interest" description="Disordered" evidence="7">
    <location>
        <begin position="739"/>
        <end position="759"/>
    </location>
</feature>
<dbReference type="Proteomes" id="UP000034805">
    <property type="component" value="Unassembled WGS sequence"/>
</dbReference>
<proteinExistence type="predicted"/>
<dbReference type="EMBL" id="JARO02003699">
    <property type="protein sequence ID" value="KPP69972.1"/>
    <property type="molecule type" value="Genomic_DNA"/>
</dbReference>
<feature type="coiled-coil region" evidence="6">
    <location>
        <begin position="896"/>
        <end position="1071"/>
    </location>
</feature>
<evidence type="ECO:0000256" key="3">
    <source>
        <dbReference type="ARBA" id="ARBA00022824"/>
    </source>
</evidence>
<dbReference type="PANTHER" id="PTHR18864">
    <property type="entry name" value="KINECTIN"/>
    <property type="match status" value="1"/>
</dbReference>
<keyword evidence="4 8" id="KW-1133">Transmembrane helix</keyword>
<feature type="compositionally biased region" description="Basic and acidic residues" evidence="7">
    <location>
        <begin position="1"/>
        <end position="13"/>
    </location>
</feature>
<comment type="caution">
    <text evidence="10">The sequence shown here is derived from an EMBL/GenBank/DDBJ whole genome shotgun (WGS) entry which is preliminary data.</text>
</comment>
<feature type="region of interest" description="Disordered" evidence="7">
    <location>
        <begin position="143"/>
        <end position="435"/>
    </location>
</feature>
<feature type="compositionally biased region" description="Pro residues" evidence="7">
    <location>
        <begin position="207"/>
        <end position="223"/>
    </location>
</feature>
<feature type="compositionally biased region" description="Basic and acidic residues" evidence="7">
    <location>
        <begin position="143"/>
        <end position="154"/>
    </location>
</feature>
<keyword evidence="6" id="KW-0175">Coiled coil</keyword>
<feature type="compositionally biased region" description="Basic and acidic residues" evidence="7">
    <location>
        <begin position="426"/>
        <end position="435"/>
    </location>
</feature>
<keyword evidence="5 8" id="KW-0472">Membrane</keyword>
<feature type="coiled-coil region" evidence="6">
    <location>
        <begin position="1119"/>
        <end position="1276"/>
    </location>
</feature>
<feature type="compositionally biased region" description="Low complexity" evidence="7">
    <location>
        <begin position="255"/>
        <end position="265"/>
    </location>
</feature>
<evidence type="ECO:0000256" key="8">
    <source>
        <dbReference type="SAM" id="Phobius"/>
    </source>
</evidence>
<feature type="compositionally biased region" description="Low complexity" evidence="7">
    <location>
        <begin position="20"/>
        <end position="50"/>
    </location>
</feature>
<comment type="subcellular location">
    <subcellularLocation>
        <location evidence="1">Endoplasmic reticulum membrane</location>
        <topology evidence="1">Single-pass membrane protein</topology>
    </subcellularLocation>
</comment>